<feature type="domain" description="Gfo/Idh/MocA-like oxidoreductase N-terminal" evidence="1">
    <location>
        <begin position="38"/>
        <end position="158"/>
    </location>
</feature>
<dbReference type="InterPro" id="IPR000683">
    <property type="entry name" value="Gfo/Idh/MocA-like_OxRdtase_N"/>
</dbReference>
<evidence type="ECO:0000259" key="1">
    <source>
        <dbReference type="Pfam" id="PF01408"/>
    </source>
</evidence>
<dbReference type="GO" id="GO:0000166">
    <property type="term" value="F:nucleotide binding"/>
    <property type="evidence" value="ECO:0007669"/>
    <property type="project" value="InterPro"/>
</dbReference>
<sequence>MKELISPFGRRRFIQTLGATALSTFPSLGAVGANEQVRLGVIGCGGRGTSLMKQFHGLKNVRVVALSDPDTAQMGKAAKVLKGGSVPEQFQDYRKLLESKDIDAVIVASPNHWHALHTIHACQAGKDVYVEKPVTHKMNEASKMVEAAEKYDRIVQAGTQNRSDTGLIKAFDFIQSGEIGKITAIRGLCYRNRDSIGRAKNPPLKPPTTCDYDLWLGPAQDLPILRKQFHYDWHWIWNTGNGDVGNQAPHEFDIMAWALGDPAMPSKVQSFGQRFGWDDGGQTPNMQVSWFELGGVPAIFEVNDMKIKPGTNASPAFKGTRVGIIVTCEGGEFRGGRGGGYIVGPDGKERLHKFPGDAGGGHAQNFVDAIRSRKADTLRGKLSRSTDTAALSHLSNISYRSGKPATSTELRNGMLADSPALLEVLDRQESQLKAWGIDTNKVPYMAGTEVSVDPATRKVIGDLANSEFAVPAHRKGYTLPEKV</sequence>
<dbReference type="EMBL" id="JAENII010000019">
    <property type="protein sequence ID" value="MBK1828885.1"/>
    <property type="molecule type" value="Genomic_DNA"/>
</dbReference>
<dbReference type="RefSeq" id="WP_200283136.1">
    <property type="nucleotide sequence ID" value="NZ_JAENII010000019.1"/>
</dbReference>
<dbReference type="Pfam" id="PF01408">
    <property type="entry name" value="GFO_IDH_MocA"/>
    <property type="match status" value="1"/>
</dbReference>
<dbReference type="Gene3D" id="3.40.50.720">
    <property type="entry name" value="NAD(P)-binding Rossmann-like Domain"/>
    <property type="match status" value="1"/>
</dbReference>
<evidence type="ECO:0000313" key="3">
    <source>
        <dbReference type="Proteomes" id="UP000658278"/>
    </source>
</evidence>
<dbReference type="SUPFAM" id="SSF51735">
    <property type="entry name" value="NAD(P)-binding Rossmann-fold domains"/>
    <property type="match status" value="1"/>
</dbReference>
<proteinExistence type="predicted"/>
<dbReference type="InterPro" id="IPR050463">
    <property type="entry name" value="Gfo/Idh/MocA_oxidrdct_glycsds"/>
</dbReference>
<dbReference type="PANTHER" id="PTHR43818:SF5">
    <property type="entry name" value="OXIDOREDUCTASE FAMILY PROTEIN"/>
    <property type="match status" value="1"/>
</dbReference>
<reference evidence="2" key="1">
    <citation type="submission" date="2021-01" db="EMBL/GenBank/DDBJ databases">
        <title>Modified the classification status of verrucomicrobia.</title>
        <authorList>
            <person name="Feng X."/>
        </authorList>
    </citation>
    <scope>NUCLEOTIDE SEQUENCE</scope>
    <source>
        <strain evidence="2">KCTC 22201</strain>
    </source>
</reference>
<accession>A0A934RIH2</accession>
<dbReference type="AlphaFoldDB" id="A0A934RIH2"/>
<organism evidence="2 3">
    <name type="scientific">Haloferula rosea</name>
    <dbReference type="NCBI Taxonomy" id="490093"/>
    <lineage>
        <taxon>Bacteria</taxon>
        <taxon>Pseudomonadati</taxon>
        <taxon>Verrucomicrobiota</taxon>
        <taxon>Verrucomicrobiia</taxon>
        <taxon>Verrucomicrobiales</taxon>
        <taxon>Verrucomicrobiaceae</taxon>
        <taxon>Haloferula</taxon>
    </lineage>
</organism>
<dbReference type="PANTHER" id="PTHR43818">
    <property type="entry name" value="BCDNA.GH03377"/>
    <property type="match status" value="1"/>
</dbReference>
<name>A0A934RIH2_9BACT</name>
<dbReference type="Gene3D" id="3.30.360.10">
    <property type="entry name" value="Dihydrodipicolinate Reductase, domain 2"/>
    <property type="match status" value="1"/>
</dbReference>
<comment type="caution">
    <text evidence="2">The sequence shown here is derived from an EMBL/GenBank/DDBJ whole genome shotgun (WGS) entry which is preliminary data.</text>
</comment>
<dbReference type="InterPro" id="IPR036291">
    <property type="entry name" value="NAD(P)-bd_dom_sf"/>
</dbReference>
<protein>
    <submittedName>
        <fullName evidence="2">Gfo/Idh/MocA family oxidoreductase</fullName>
    </submittedName>
</protein>
<dbReference type="SUPFAM" id="SSF55347">
    <property type="entry name" value="Glyceraldehyde-3-phosphate dehydrogenase-like, C-terminal domain"/>
    <property type="match status" value="1"/>
</dbReference>
<gene>
    <name evidence="2" type="ORF">JIN81_17755</name>
</gene>
<dbReference type="Proteomes" id="UP000658278">
    <property type="component" value="Unassembled WGS sequence"/>
</dbReference>
<keyword evidence="3" id="KW-1185">Reference proteome</keyword>
<evidence type="ECO:0000313" key="2">
    <source>
        <dbReference type="EMBL" id="MBK1828885.1"/>
    </source>
</evidence>